<proteinExistence type="predicted"/>
<evidence type="ECO:0000313" key="3">
    <source>
        <dbReference type="Proteomes" id="UP000243468"/>
    </source>
</evidence>
<dbReference type="AlphaFoldDB" id="A0A1G6GPC6"/>
<name>A0A1G6GPC6_9GAMM</name>
<dbReference type="Proteomes" id="UP000243468">
    <property type="component" value="Unassembled WGS sequence"/>
</dbReference>
<evidence type="ECO:0000313" key="2">
    <source>
        <dbReference type="EMBL" id="SDB83046.1"/>
    </source>
</evidence>
<dbReference type="STRING" id="1226327.SAMN05421732_101100"/>
<reference evidence="3" key="1">
    <citation type="submission" date="2016-09" db="EMBL/GenBank/DDBJ databases">
        <authorList>
            <person name="Varghese N."/>
            <person name="Submissions S."/>
        </authorList>
    </citation>
    <scope>NUCLEOTIDE SEQUENCE [LARGE SCALE GENOMIC DNA]</scope>
    <source>
        <strain evidence="3">ANC 4667</strain>
    </source>
</reference>
<sequence length="49" mass="5152">MNDHTSNSQLKVDGKMSEKGADRVGFLQAIALLILVCGIVAIGLVLALK</sequence>
<keyword evidence="1" id="KW-0472">Membrane</keyword>
<organism evidence="2 3">
    <name type="scientific">Acinetobacter kookii</name>
    <dbReference type="NCBI Taxonomy" id="1226327"/>
    <lineage>
        <taxon>Bacteria</taxon>
        <taxon>Pseudomonadati</taxon>
        <taxon>Pseudomonadota</taxon>
        <taxon>Gammaproteobacteria</taxon>
        <taxon>Moraxellales</taxon>
        <taxon>Moraxellaceae</taxon>
        <taxon>Acinetobacter</taxon>
    </lineage>
</organism>
<keyword evidence="1" id="KW-1133">Transmembrane helix</keyword>
<dbReference type="RefSeq" id="WP_171259614.1">
    <property type="nucleotide sequence ID" value="NZ_BAABKJ010000007.1"/>
</dbReference>
<gene>
    <name evidence="2" type="ORF">SAMN05421732_101100</name>
</gene>
<keyword evidence="1" id="KW-0812">Transmembrane</keyword>
<protein>
    <submittedName>
        <fullName evidence="2">Uncharacterized protein</fullName>
    </submittedName>
</protein>
<keyword evidence="3" id="KW-1185">Reference proteome</keyword>
<dbReference type="EMBL" id="FMYO01000001">
    <property type="protein sequence ID" value="SDB83046.1"/>
    <property type="molecule type" value="Genomic_DNA"/>
</dbReference>
<feature type="transmembrane region" description="Helical" evidence="1">
    <location>
        <begin position="26"/>
        <end position="48"/>
    </location>
</feature>
<evidence type="ECO:0000256" key="1">
    <source>
        <dbReference type="SAM" id="Phobius"/>
    </source>
</evidence>
<accession>A0A1G6GPC6</accession>